<evidence type="ECO:0000256" key="1">
    <source>
        <dbReference type="SAM" id="MobiDB-lite"/>
    </source>
</evidence>
<organism evidence="2 3">
    <name type="scientific">Paraburkholderia hospita</name>
    <dbReference type="NCBI Taxonomy" id="169430"/>
    <lineage>
        <taxon>Bacteria</taxon>
        <taxon>Pseudomonadati</taxon>
        <taxon>Pseudomonadota</taxon>
        <taxon>Betaproteobacteria</taxon>
        <taxon>Burkholderiales</taxon>
        <taxon>Burkholderiaceae</taxon>
        <taxon>Paraburkholderia</taxon>
    </lineage>
</organism>
<proteinExistence type="predicted"/>
<dbReference type="EMBL" id="AKAU01000261">
    <property type="protein sequence ID" value="EIM94716.1"/>
    <property type="molecule type" value="Genomic_DNA"/>
</dbReference>
<dbReference type="Proteomes" id="UP000004980">
    <property type="component" value="Unassembled WGS sequence"/>
</dbReference>
<gene>
    <name evidence="2" type="ORF">WQE_42739</name>
</gene>
<comment type="caution">
    <text evidence="2">The sequence shown here is derived from an EMBL/GenBank/DDBJ whole genome shotgun (WGS) entry which is preliminary data.</text>
</comment>
<sequence>MGNMLDREARVRDLYEAPKRDSAEIAKTYKTIDAIRQKMFDSSIDVRKRIEALLTAQQQARPMPTPHDGAAASPAR</sequence>
<protein>
    <submittedName>
        <fullName evidence="2">Uncharacterized protein</fullName>
    </submittedName>
</protein>
<feature type="region of interest" description="Disordered" evidence="1">
    <location>
        <begin position="56"/>
        <end position="76"/>
    </location>
</feature>
<keyword evidence="3" id="KW-1185">Reference proteome</keyword>
<name>A0ABP2PAL3_9BURK</name>
<reference evidence="2 3" key="1">
    <citation type="journal article" date="2012" name="J. Bacteriol.">
        <title>Draft Genome Sequence of the Soil Bacterium Burkholderia terrae Strain BS001, Which Interacts with Fungal Surface Structures.</title>
        <authorList>
            <person name="Nazir R."/>
            <person name="Hansen M.A."/>
            <person name="Sorensen S."/>
            <person name="van Elsas J.D."/>
        </authorList>
    </citation>
    <scope>NUCLEOTIDE SEQUENCE [LARGE SCALE GENOMIC DNA]</scope>
    <source>
        <strain evidence="2 3">BS001</strain>
    </source>
</reference>
<accession>A0ABP2PAL3</accession>
<evidence type="ECO:0000313" key="2">
    <source>
        <dbReference type="EMBL" id="EIM94716.1"/>
    </source>
</evidence>
<dbReference type="Gene3D" id="1.20.120.1490">
    <property type="match status" value="1"/>
</dbReference>
<evidence type="ECO:0000313" key="3">
    <source>
        <dbReference type="Proteomes" id="UP000004980"/>
    </source>
</evidence>